<feature type="transmembrane region" description="Helical" evidence="1">
    <location>
        <begin position="12"/>
        <end position="31"/>
    </location>
</feature>
<accession>A0ABZ1CG69</accession>
<dbReference type="EMBL" id="CP141769">
    <property type="protein sequence ID" value="WRS38179.1"/>
    <property type="molecule type" value="Genomic_DNA"/>
</dbReference>
<evidence type="ECO:0000313" key="2">
    <source>
        <dbReference type="EMBL" id="WRS38179.1"/>
    </source>
</evidence>
<name>A0ABZ1CG69_9PROT</name>
<reference evidence="2 3" key="1">
    <citation type="submission" date="2023-12" db="EMBL/GenBank/DDBJ databases">
        <title>Thiobacillus sedimentum sp. nov., a chemolithoautotrophic sulfur-oxidizing bacterium isolated from freshwater sediment.</title>
        <authorList>
            <person name="Luo J."/>
            <person name="Dai C."/>
        </authorList>
    </citation>
    <scope>NUCLEOTIDE SEQUENCE [LARGE SCALE GENOMIC DNA]</scope>
    <source>
        <strain evidence="2 3">SCUT-2</strain>
    </source>
</reference>
<evidence type="ECO:0000256" key="1">
    <source>
        <dbReference type="SAM" id="Phobius"/>
    </source>
</evidence>
<keyword evidence="1" id="KW-0472">Membrane</keyword>
<keyword evidence="3" id="KW-1185">Reference proteome</keyword>
<organism evidence="2 3">
    <name type="scientific">Thiobacillus sedimenti</name>
    <dbReference type="NCBI Taxonomy" id="3110231"/>
    <lineage>
        <taxon>Bacteria</taxon>
        <taxon>Pseudomonadati</taxon>
        <taxon>Pseudomonadota</taxon>
        <taxon>Betaproteobacteria</taxon>
        <taxon>Nitrosomonadales</taxon>
        <taxon>Thiobacillaceae</taxon>
        <taxon>Thiobacillus</taxon>
    </lineage>
</organism>
<dbReference type="RefSeq" id="WP_324778779.1">
    <property type="nucleotide sequence ID" value="NZ_CP141769.1"/>
</dbReference>
<keyword evidence="1" id="KW-1133">Transmembrane helix</keyword>
<dbReference type="Proteomes" id="UP001334732">
    <property type="component" value="Chromosome"/>
</dbReference>
<dbReference type="Pfam" id="PF20084">
    <property type="entry name" value="TrbK"/>
    <property type="match status" value="1"/>
</dbReference>
<dbReference type="InterPro" id="IPR027587">
    <property type="entry name" value="TrbK"/>
</dbReference>
<keyword evidence="1" id="KW-0812">Transmembrane</keyword>
<sequence length="102" mass="11166">MRRRPLNLPAITRAAGFVFVAVVIVVAALHFRTPTSHRLDPRAEAGPSTDLLAEELKRCQLIADQAKDDPACETAWAENRRRFFTYAPASAPTPAAPKNAGR</sequence>
<protein>
    <submittedName>
        <fullName evidence="2">Entry exclusion protein TrbK-alt</fullName>
    </submittedName>
</protein>
<dbReference type="NCBIfam" id="TIGR04360">
    <property type="entry name" value="other_trbK"/>
    <property type="match status" value="1"/>
</dbReference>
<gene>
    <name evidence="2" type="primary">trbK-alt</name>
    <name evidence="2" type="ORF">VA613_09155</name>
</gene>
<evidence type="ECO:0000313" key="3">
    <source>
        <dbReference type="Proteomes" id="UP001334732"/>
    </source>
</evidence>
<proteinExistence type="predicted"/>